<evidence type="ECO:0000256" key="4">
    <source>
        <dbReference type="ARBA" id="ARBA00022670"/>
    </source>
</evidence>
<evidence type="ECO:0000256" key="2">
    <source>
        <dbReference type="ARBA" id="ARBA00004141"/>
    </source>
</evidence>
<dbReference type="Gene3D" id="2.30.42.10">
    <property type="match status" value="3"/>
</dbReference>
<evidence type="ECO:0000256" key="7">
    <source>
        <dbReference type="ARBA" id="ARBA00022833"/>
    </source>
</evidence>
<feature type="transmembrane region" description="Helical" evidence="12">
    <location>
        <begin position="152"/>
        <end position="179"/>
    </location>
</feature>
<keyword evidence="6 14" id="KW-0378">Hydrolase</keyword>
<dbReference type="Pfam" id="PF17820">
    <property type="entry name" value="PDZ_6"/>
    <property type="match status" value="1"/>
</dbReference>
<name>A0A517MQU4_9BACT</name>
<evidence type="ECO:0000256" key="12">
    <source>
        <dbReference type="SAM" id="Phobius"/>
    </source>
</evidence>
<protein>
    <submittedName>
        <fullName evidence="14">Regulator of sigma-E protease RseP</fullName>
        <ecNumber evidence="14">3.4.24.-</ecNumber>
    </submittedName>
</protein>
<dbReference type="AlphaFoldDB" id="A0A517MQU4"/>
<dbReference type="GO" id="GO:0004222">
    <property type="term" value="F:metalloendopeptidase activity"/>
    <property type="evidence" value="ECO:0007669"/>
    <property type="project" value="InterPro"/>
</dbReference>
<evidence type="ECO:0000313" key="15">
    <source>
        <dbReference type="Proteomes" id="UP000319852"/>
    </source>
</evidence>
<evidence type="ECO:0000256" key="3">
    <source>
        <dbReference type="ARBA" id="ARBA00007931"/>
    </source>
</evidence>
<evidence type="ECO:0000256" key="1">
    <source>
        <dbReference type="ARBA" id="ARBA00001947"/>
    </source>
</evidence>
<dbReference type="InterPro" id="IPR036034">
    <property type="entry name" value="PDZ_sf"/>
</dbReference>
<feature type="domain" description="PDZ" evidence="13">
    <location>
        <begin position="346"/>
        <end position="412"/>
    </location>
</feature>
<feature type="transmembrane region" description="Helical" evidence="12">
    <location>
        <begin position="705"/>
        <end position="727"/>
    </location>
</feature>
<evidence type="ECO:0000256" key="5">
    <source>
        <dbReference type="ARBA" id="ARBA00022692"/>
    </source>
</evidence>
<evidence type="ECO:0000313" key="14">
    <source>
        <dbReference type="EMBL" id="QDS97251.1"/>
    </source>
</evidence>
<keyword evidence="7" id="KW-0862">Zinc</keyword>
<reference evidence="14 15" key="1">
    <citation type="submission" date="2019-02" db="EMBL/GenBank/DDBJ databases">
        <title>Deep-cultivation of Planctomycetes and their phenomic and genomic characterization uncovers novel biology.</title>
        <authorList>
            <person name="Wiegand S."/>
            <person name="Jogler M."/>
            <person name="Boedeker C."/>
            <person name="Pinto D."/>
            <person name="Vollmers J."/>
            <person name="Rivas-Marin E."/>
            <person name="Kohn T."/>
            <person name="Peeters S.H."/>
            <person name="Heuer A."/>
            <person name="Rast P."/>
            <person name="Oberbeckmann S."/>
            <person name="Bunk B."/>
            <person name="Jeske O."/>
            <person name="Meyerdierks A."/>
            <person name="Storesund J.E."/>
            <person name="Kallscheuer N."/>
            <person name="Luecker S."/>
            <person name="Lage O.M."/>
            <person name="Pohl T."/>
            <person name="Merkel B.J."/>
            <person name="Hornburger P."/>
            <person name="Mueller R.-W."/>
            <person name="Bruemmer F."/>
            <person name="Labrenz M."/>
            <person name="Spormann A.M."/>
            <person name="Op den Camp H."/>
            <person name="Overmann J."/>
            <person name="Amann R."/>
            <person name="Jetten M.S.M."/>
            <person name="Mascher T."/>
            <person name="Medema M.H."/>
            <person name="Devos D.P."/>
            <person name="Kaster A.-K."/>
            <person name="Ovreas L."/>
            <person name="Rohde M."/>
            <person name="Galperin M.Y."/>
            <person name="Jogler C."/>
        </authorList>
    </citation>
    <scope>NUCLEOTIDE SEQUENCE [LARGE SCALE GENOMIC DNA]</scope>
    <source>
        <strain evidence="14 15">HG15A2</strain>
    </source>
</reference>
<keyword evidence="15" id="KW-1185">Reference proteome</keyword>
<evidence type="ECO:0000256" key="8">
    <source>
        <dbReference type="ARBA" id="ARBA00022989"/>
    </source>
</evidence>
<evidence type="ECO:0000256" key="9">
    <source>
        <dbReference type="ARBA" id="ARBA00023049"/>
    </source>
</evidence>
<organism evidence="14 15">
    <name type="scientific">Adhaeretor mobilis</name>
    <dbReference type="NCBI Taxonomy" id="1930276"/>
    <lineage>
        <taxon>Bacteria</taxon>
        <taxon>Pseudomonadati</taxon>
        <taxon>Planctomycetota</taxon>
        <taxon>Planctomycetia</taxon>
        <taxon>Pirellulales</taxon>
        <taxon>Lacipirellulaceae</taxon>
        <taxon>Adhaeretor</taxon>
    </lineage>
</organism>
<evidence type="ECO:0000256" key="6">
    <source>
        <dbReference type="ARBA" id="ARBA00022801"/>
    </source>
</evidence>
<proteinExistence type="inferred from homology"/>
<dbReference type="Proteomes" id="UP000319852">
    <property type="component" value="Chromosome"/>
</dbReference>
<comment type="subcellular location">
    <subcellularLocation>
        <location evidence="2">Membrane</location>
        <topology evidence="2">Multi-pass membrane protein</topology>
    </subcellularLocation>
</comment>
<keyword evidence="5 12" id="KW-0812">Transmembrane</keyword>
<keyword evidence="10 12" id="KW-0472">Membrane</keyword>
<evidence type="ECO:0000256" key="11">
    <source>
        <dbReference type="SAM" id="MobiDB-lite"/>
    </source>
</evidence>
<dbReference type="PROSITE" id="PS50106">
    <property type="entry name" value="PDZ"/>
    <property type="match status" value="1"/>
</dbReference>
<accession>A0A517MQU4</accession>
<dbReference type="KEGG" id="amob:HG15A2_05120"/>
<feature type="transmembrane region" description="Helical" evidence="12">
    <location>
        <begin position="661"/>
        <end position="684"/>
    </location>
</feature>
<feature type="compositionally biased region" description="Basic and acidic residues" evidence="11">
    <location>
        <begin position="328"/>
        <end position="337"/>
    </location>
</feature>
<dbReference type="RefSeq" id="WP_218932280.1">
    <property type="nucleotide sequence ID" value="NZ_CP036263.1"/>
</dbReference>
<evidence type="ECO:0000259" key="13">
    <source>
        <dbReference type="PROSITE" id="PS50106"/>
    </source>
</evidence>
<dbReference type="Pfam" id="PF02163">
    <property type="entry name" value="Peptidase_M50"/>
    <property type="match status" value="1"/>
</dbReference>
<gene>
    <name evidence="14" type="primary">rseP</name>
    <name evidence="14" type="ORF">HG15A2_05120</name>
</gene>
<dbReference type="EC" id="3.4.24.-" evidence="14"/>
<feature type="region of interest" description="Disordered" evidence="11">
    <location>
        <begin position="328"/>
        <end position="347"/>
    </location>
</feature>
<dbReference type="InterPro" id="IPR008915">
    <property type="entry name" value="Peptidase_M50"/>
</dbReference>
<keyword evidence="9" id="KW-0482">Metalloprotease</keyword>
<comment type="cofactor">
    <cofactor evidence="1">
        <name>Zn(2+)</name>
        <dbReference type="ChEBI" id="CHEBI:29105"/>
    </cofactor>
</comment>
<dbReference type="InterPro" id="IPR001478">
    <property type="entry name" value="PDZ"/>
</dbReference>
<keyword evidence="4 14" id="KW-0645">Protease</keyword>
<keyword evidence="8 12" id="KW-1133">Transmembrane helix</keyword>
<dbReference type="CDD" id="cd06163">
    <property type="entry name" value="S2P-M50_PDZ_RseP-like"/>
    <property type="match status" value="1"/>
</dbReference>
<feature type="transmembrane region" description="Helical" evidence="12">
    <location>
        <begin position="24"/>
        <end position="45"/>
    </location>
</feature>
<sequence>MIDFLFSDVAMNTFMLAAIDGSTWGGWLLAALYVALGLGFVIFVHELGHFAVAKMCGVKCEKFMVGFDIGGYKIAKQWGETLYGIGILPMGGYVKMLGQDDNPANIAEQVRESQASAETEHVATTTITGPDGEKYEVDSRSYLAKSVPQRMAIISAGVIMNIIFAFIFAVIAFGVGVPYAPSIVSRTSPGSPAWEAGIRPGDEIVRVGDIVNPSFSELSQAVTLGDMENGLKFEVRRDGETKPMNLAPRKIDGKLAKIGVGPPISLKIFDRQGIPAAFEGTPGAVAQPAFEGGDRVVGVDGTAVDTYAQFTSILAQRPEKTLTVTVIRGEKPPKGDPEGEPTGGEEVNIEVGPNPMRELGLIMEMGRIVAVQKDSPADRDGISPGDFLADVTDASGNPLPGLSDASTGDAVNDEWGPLTLPETLRQLAATGSGEVMLKIRHDSAEGEGRQPSQTVIVPLRPVQWSEESLSKNDPVAVPALGIAYRVLNRVAAVAPNSPAAAAGLKPGDTVTAAQFVFPPQTVDGKTVEVDDSEPTEFNDQDEHNWPAFLSTLQRQPEGTKVKLTLKREGKEVTETLDPAISTTRFNPERGLNFATVQRVRKSETFGEQVSRGWDETVGALGMVYRFLHKLIDGQVPATALGGPVTIAKAAGYSAMDGVGKLLVFLTMLSANLAVINFLPIPLLDGGHMVFLGYEGIRGRPASEKFVVALHTVGFVAIISLMVFVLSLDFGLIPRNL</sequence>
<dbReference type="InterPro" id="IPR041489">
    <property type="entry name" value="PDZ_6"/>
</dbReference>
<dbReference type="InterPro" id="IPR004387">
    <property type="entry name" value="Pept_M50_Zn"/>
</dbReference>
<dbReference type="GO" id="GO:0016020">
    <property type="term" value="C:membrane"/>
    <property type="evidence" value="ECO:0007669"/>
    <property type="project" value="UniProtKB-SubCell"/>
</dbReference>
<dbReference type="PANTHER" id="PTHR42837:SF2">
    <property type="entry name" value="MEMBRANE METALLOPROTEASE ARASP2, CHLOROPLASTIC-RELATED"/>
    <property type="match status" value="1"/>
</dbReference>
<dbReference type="EMBL" id="CP036263">
    <property type="protein sequence ID" value="QDS97251.1"/>
    <property type="molecule type" value="Genomic_DNA"/>
</dbReference>
<evidence type="ECO:0000256" key="10">
    <source>
        <dbReference type="ARBA" id="ARBA00023136"/>
    </source>
</evidence>
<dbReference type="GO" id="GO:0006508">
    <property type="term" value="P:proteolysis"/>
    <property type="evidence" value="ECO:0007669"/>
    <property type="project" value="UniProtKB-KW"/>
</dbReference>
<dbReference type="PANTHER" id="PTHR42837">
    <property type="entry name" value="REGULATOR OF SIGMA-E PROTEASE RSEP"/>
    <property type="match status" value="1"/>
</dbReference>
<comment type="similarity">
    <text evidence="3">Belongs to the peptidase M50B family.</text>
</comment>
<dbReference type="SMART" id="SM00228">
    <property type="entry name" value="PDZ"/>
    <property type="match status" value="2"/>
</dbReference>
<dbReference type="SUPFAM" id="SSF50156">
    <property type="entry name" value="PDZ domain-like"/>
    <property type="match status" value="3"/>
</dbReference>